<feature type="region of interest" description="Disordered" evidence="1">
    <location>
        <begin position="59"/>
        <end position="80"/>
    </location>
</feature>
<dbReference type="Proteomes" id="UP000295131">
    <property type="component" value="Unassembled WGS sequence"/>
</dbReference>
<dbReference type="AlphaFoldDB" id="A0A4R5PND1"/>
<evidence type="ECO:0000256" key="1">
    <source>
        <dbReference type="SAM" id="MobiDB-lite"/>
    </source>
</evidence>
<dbReference type="RefSeq" id="WP_133283398.1">
    <property type="nucleotide sequence ID" value="NZ_SMSI01000001.1"/>
</dbReference>
<sequence>MNPSIKRQMIEDQIEQLIAALDFFDGDPDLEDNGDTEPTLICPPRYINGRLEYDLELDDADNEDAGEDDLPGFIWGGQGA</sequence>
<proteinExistence type="predicted"/>
<protein>
    <submittedName>
        <fullName evidence="2">Uncharacterized protein</fullName>
    </submittedName>
</protein>
<gene>
    <name evidence="2" type="ORF">E2A64_05540</name>
</gene>
<feature type="compositionally biased region" description="Acidic residues" evidence="1">
    <location>
        <begin position="59"/>
        <end position="70"/>
    </location>
</feature>
<keyword evidence="3" id="KW-1185">Reference proteome</keyword>
<organism evidence="2 3">
    <name type="scientific">Pseudohoeflea suaedae</name>
    <dbReference type="NCBI Taxonomy" id="877384"/>
    <lineage>
        <taxon>Bacteria</taxon>
        <taxon>Pseudomonadati</taxon>
        <taxon>Pseudomonadota</taxon>
        <taxon>Alphaproteobacteria</taxon>
        <taxon>Hyphomicrobiales</taxon>
        <taxon>Rhizobiaceae</taxon>
        <taxon>Pseudohoeflea</taxon>
    </lineage>
</organism>
<evidence type="ECO:0000313" key="2">
    <source>
        <dbReference type="EMBL" id="TDH38564.1"/>
    </source>
</evidence>
<reference evidence="2 3" key="1">
    <citation type="journal article" date="2013" name="Int. J. Syst. Evol. Microbiol.">
        <title>Hoeflea suaedae sp. nov., an endophytic bacterium isolated from the root of the halophyte Suaeda maritima.</title>
        <authorList>
            <person name="Chung E.J."/>
            <person name="Park J.A."/>
            <person name="Pramanik P."/>
            <person name="Bibi F."/>
            <person name="Jeon C.O."/>
            <person name="Chung Y.R."/>
        </authorList>
    </citation>
    <scope>NUCLEOTIDE SEQUENCE [LARGE SCALE GENOMIC DNA]</scope>
    <source>
        <strain evidence="2 3">YC6898</strain>
    </source>
</reference>
<dbReference type="OrthoDB" id="8082278at2"/>
<dbReference type="EMBL" id="SMSI01000001">
    <property type="protein sequence ID" value="TDH38564.1"/>
    <property type="molecule type" value="Genomic_DNA"/>
</dbReference>
<comment type="caution">
    <text evidence="2">The sequence shown here is derived from an EMBL/GenBank/DDBJ whole genome shotgun (WGS) entry which is preliminary data.</text>
</comment>
<evidence type="ECO:0000313" key="3">
    <source>
        <dbReference type="Proteomes" id="UP000295131"/>
    </source>
</evidence>
<name>A0A4R5PND1_9HYPH</name>
<accession>A0A4R5PND1</accession>